<gene>
    <name evidence="2" type="ORF">EPV75_05295</name>
</gene>
<accession>A0A410H2K0</accession>
<dbReference type="EMBL" id="CP035033">
    <property type="protein sequence ID" value="QAB15126.1"/>
    <property type="molecule type" value="Genomic_DNA"/>
</dbReference>
<dbReference type="Proteomes" id="UP000285478">
    <property type="component" value="Chromosome"/>
</dbReference>
<dbReference type="AlphaFoldDB" id="A0A410H2K0"/>
<proteinExistence type="predicted"/>
<dbReference type="RefSeq" id="WP_128384703.1">
    <property type="nucleotide sequence ID" value="NZ_CP035033.1"/>
</dbReference>
<evidence type="ECO:0000313" key="2">
    <source>
        <dbReference type="EMBL" id="QAB15126.1"/>
    </source>
</evidence>
<dbReference type="KEGG" id="htr:EPV75_05295"/>
<reference evidence="2 3" key="1">
    <citation type="journal article" date="2018" name="Environ. Microbiol.">
        <title>Genomes of ubiquitous marine and hypersaline Hydrogenovibrio, Thiomicrorhabdus and Thiomicrospira spp. encode a diversity of mechanisms to sustain chemolithoautotrophy in heterogeneous environments.</title>
        <authorList>
            <person name="Scott K.M."/>
            <person name="Williams J."/>
            <person name="Porter C.M.B."/>
            <person name="Russel S."/>
            <person name="Harmer T.L."/>
            <person name="Paul J.H."/>
            <person name="Antonen K.M."/>
            <person name="Bridges M.K."/>
            <person name="Camper G.J."/>
            <person name="Campla C.K."/>
            <person name="Casella L.G."/>
            <person name="Chase E."/>
            <person name="Conrad J.W."/>
            <person name="Cruz M.C."/>
            <person name="Dunlap D.S."/>
            <person name="Duran L."/>
            <person name="Fahsbender E.M."/>
            <person name="Goldsmith D.B."/>
            <person name="Keeley R.F."/>
            <person name="Kondoff M.R."/>
            <person name="Kussy B.I."/>
            <person name="Lane M.K."/>
            <person name="Lawler S."/>
            <person name="Leigh B.A."/>
            <person name="Lewis C."/>
            <person name="Lostal L.M."/>
            <person name="Marking D."/>
            <person name="Mancera P.A."/>
            <person name="McClenthan E.C."/>
            <person name="McIntyre E.A."/>
            <person name="Mine J.A."/>
            <person name="Modi S."/>
            <person name="Moore B.D."/>
            <person name="Morgan W.A."/>
            <person name="Nelson K.M."/>
            <person name="Nguyen K.N."/>
            <person name="Ogburn N."/>
            <person name="Parrino D.G."/>
            <person name="Pedapudi A.D."/>
            <person name="Pelham R.P."/>
            <person name="Preece A.M."/>
            <person name="Rampersad E.A."/>
            <person name="Richardson J.C."/>
            <person name="Rodgers C.M."/>
            <person name="Schaffer B.L."/>
            <person name="Sheridan N.E."/>
            <person name="Solone M.R."/>
            <person name="Staley Z.R."/>
            <person name="Tabuchi M."/>
            <person name="Waide R.J."/>
            <person name="Wanjugi P.W."/>
            <person name="Young S."/>
            <person name="Clum A."/>
            <person name="Daum C."/>
            <person name="Huntemann M."/>
            <person name="Ivanova N."/>
            <person name="Kyrpides N."/>
            <person name="Mikhailova N."/>
            <person name="Palaniappan K."/>
            <person name="Pillay M."/>
            <person name="Reddy T.B.K."/>
            <person name="Shapiro N."/>
            <person name="Stamatis D."/>
            <person name="Varghese N."/>
            <person name="Woyke T."/>
            <person name="Boden R."/>
            <person name="Freyermuth S.K."/>
            <person name="Kerfeld C.A."/>
        </authorList>
    </citation>
    <scope>NUCLEOTIDE SEQUENCE [LARGE SCALE GENOMIC DNA]</scope>
    <source>
        <strain evidence="2 3">JR-2</strain>
    </source>
</reference>
<name>A0A410H2K0_9GAMM</name>
<sequence>MARFLKWLVLITVVAGVVAITWSLREEFRETDAPAMTDSPSPVESPDVDSGIESVAPVKVPPTIDEAPSQEELEAPLNLRLPQKDTLPSHDGPQMKAADIPLDGPEKAPSINDLLPDKPIEKRVFNYSYEGADKDDEDKYNVKLGVQDEDVKVNVGVGVQTGEKRTDLNSIDIEMKLPESSK</sequence>
<feature type="region of interest" description="Disordered" evidence="1">
    <location>
        <begin position="32"/>
        <end position="117"/>
    </location>
</feature>
<feature type="compositionally biased region" description="Low complexity" evidence="1">
    <location>
        <begin position="38"/>
        <end position="49"/>
    </location>
</feature>
<evidence type="ECO:0000313" key="3">
    <source>
        <dbReference type="Proteomes" id="UP000285478"/>
    </source>
</evidence>
<protein>
    <submittedName>
        <fullName evidence="2">Uncharacterized protein</fullName>
    </submittedName>
</protein>
<keyword evidence="3" id="KW-1185">Reference proteome</keyword>
<evidence type="ECO:0000256" key="1">
    <source>
        <dbReference type="SAM" id="MobiDB-lite"/>
    </source>
</evidence>
<organism evidence="2 3">
    <name type="scientific">Hydrogenovibrio thermophilus</name>
    <dbReference type="NCBI Taxonomy" id="265883"/>
    <lineage>
        <taxon>Bacteria</taxon>
        <taxon>Pseudomonadati</taxon>
        <taxon>Pseudomonadota</taxon>
        <taxon>Gammaproteobacteria</taxon>
        <taxon>Thiotrichales</taxon>
        <taxon>Piscirickettsiaceae</taxon>
        <taxon>Hydrogenovibrio</taxon>
    </lineage>
</organism>